<gene>
    <name evidence="1" type="ORF">S01H1_06013</name>
</gene>
<evidence type="ECO:0000313" key="1">
    <source>
        <dbReference type="EMBL" id="GAF77878.1"/>
    </source>
</evidence>
<sequence>TWLDAYTVAHVVAGVAAQRMSVTEAEMIGLGVANELVEISVRAARPDLAWGAYESPANRAADVAANWVGWKAGKALQAESA</sequence>
<feature type="non-terminal residue" evidence="1">
    <location>
        <position position="1"/>
    </location>
</feature>
<comment type="caution">
    <text evidence="1">The sequence shown here is derived from an EMBL/GenBank/DDBJ whole genome shotgun (WGS) entry which is preliminary data.</text>
</comment>
<name>X0SA11_9ZZZZ</name>
<dbReference type="AlphaFoldDB" id="X0SA11"/>
<proteinExistence type="predicted"/>
<accession>X0SA11</accession>
<dbReference type="EMBL" id="BARS01003119">
    <property type="protein sequence ID" value="GAF77878.1"/>
    <property type="molecule type" value="Genomic_DNA"/>
</dbReference>
<reference evidence="1" key="1">
    <citation type="journal article" date="2014" name="Front. Microbiol.">
        <title>High frequency of phylogenetically diverse reductive dehalogenase-homologous genes in deep subseafloor sedimentary metagenomes.</title>
        <authorList>
            <person name="Kawai M."/>
            <person name="Futagami T."/>
            <person name="Toyoda A."/>
            <person name="Takaki Y."/>
            <person name="Nishi S."/>
            <person name="Hori S."/>
            <person name="Arai W."/>
            <person name="Tsubouchi T."/>
            <person name="Morono Y."/>
            <person name="Uchiyama I."/>
            <person name="Ito T."/>
            <person name="Fujiyama A."/>
            <person name="Inagaki F."/>
            <person name="Takami H."/>
        </authorList>
    </citation>
    <scope>NUCLEOTIDE SEQUENCE</scope>
    <source>
        <strain evidence="1">Expedition CK06-06</strain>
    </source>
</reference>
<protein>
    <submittedName>
        <fullName evidence="1">Uncharacterized protein</fullName>
    </submittedName>
</protein>
<organism evidence="1">
    <name type="scientific">marine sediment metagenome</name>
    <dbReference type="NCBI Taxonomy" id="412755"/>
    <lineage>
        <taxon>unclassified sequences</taxon>
        <taxon>metagenomes</taxon>
        <taxon>ecological metagenomes</taxon>
    </lineage>
</organism>